<dbReference type="EMBL" id="CAADEY010000012">
    <property type="protein sequence ID" value="VFJ45659.1"/>
    <property type="molecule type" value="Genomic_DNA"/>
</dbReference>
<reference evidence="2" key="1">
    <citation type="submission" date="2019-02" db="EMBL/GenBank/DDBJ databases">
        <authorList>
            <person name="Gruber-Vodicka R. H."/>
            <person name="Seah K. B. B."/>
        </authorList>
    </citation>
    <scope>NUCLEOTIDE SEQUENCE</scope>
    <source>
        <strain evidence="2">BECK_DK161</strain>
    </source>
</reference>
<accession>A0A450S1X2</accession>
<keyword evidence="2" id="KW-0067">ATP-binding</keyword>
<evidence type="ECO:0000313" key="2">
    <source>
        <dbReference type="EMBL" id="VFJ45659.1"/>
    </source>
</evidence>
<dbReference type="AlphaFoldDB" id="A0A450S1X2"/>
<sequence length="422" mass="48089">MAERTGKEHPSSWNKTMRKAELLEIIANGENSGVEFKRDDIRPAQLAREVVAITNFQGGRVILGVEDDGAIRGIQRSNLEEWVMNVIQEKVHPMILPFYEEVRVDEGKKVAVIGLPQGISKPYALRDSGREDIYVRVGSTSRLATREQQMRLFELGGMWRAEAMPVPRTGMGCLDEVRLHNYLADILRDPDLPATRQAWEARLLALGLMTEAADTRCCTVAGLVLFGKTPRRYLKQAGLRVFAFPGEDKEYRALLDTILDGPMVGRWEVDEAGRSLLDGGIIERFMDAIGPFISREASHIDENLRRRTRWHYPLEAVRETLVNALAHRDWTRFVEIEVGIYEDRFEVISPGALPNSMTVEKMMAGQRQPRNTLIMEVLRDYGYVDYRGMGIRTKIVPLTRAHTGKEPRFDASEDYLKTILYR</sequence>
<dbReference type="InterPro" id="IPR038475">
    <property type="entry name" value="RecG_C_sf"/>
</dbReference>
<feature type="domain" description="Schlafen AlbA-2" evidence="1">
    <location>
        <begin position="30"/>
        <end position="144"/>
    </location>
</feature>
<dbReference type="PANTHER" id="PTHR30595">
    <property type="entry name" value="GLPR-RELATED TRANSCRIPTIONAL REPRESSOR"/>
    <property type="match status" value="1"/>
</dbReference>
<dbReference type="Pfam" id="PF04326">
    <property type="entry name" value="SLFN_AlbA_2"/>
    <property type="match status" value="1"/>
</dbReference>
<gene>
    <name evidence="2" type="ORF">BECKDK2373C_GA0170839_10128</name>
</gene>
<name>A0A450S1X2_9GAMM</name>
<dbReference type="InterPro" id="IPR038461">
    <property type="entry name" value="Schlafen_AlbA_2_dom_sf"/>
</dbReference>
<dbReference type="PANTHER" id="PTHR30595:SF6">
    <property type="entry name" value="SCHLAFEN ALBA-2 DOMAIN-CONTAINING PROTEIN"/>
    <property type="match status" value="1"/>
</dbReference>
<proteinExistence type="predicted"/>
<dbReference type="Pfam" id="PF13749">
    <property type="entry name" value="HATPase_c_4"/>
    <property type="match status" value="1"/>
</dbReference>
<dbReference type="GO" id="GO:0004386">
    <property type="term" value="F:helicase activity"/>
    <property type="evidence" value="ECO:0007669"/>
    <property type="project" value="UniProtKB-KW"/>
</dbReference>
<keyword evidence="2" id="KW-0547">Nucleotide-binding</keyword>
<dbReference type="Gene3D" id="3.30.565.60">
    <property type="match status" value="1"/>
</dbReference>
<dbReference type="Gene3D" id="3.30.950.30">
    <property type="entry name" value="Schlafen, AAA domain"/>
    <property type="match status" value="1"/>
</dbReference>
<keyword evidence="2" id="KW-0378">Hydrolase</keyword>
<evidence type="ECO:0000259" key="1">
    <source>
        <dbReference type="Pfam" id="PF04326"/>
    </source>
</evidence>
<protein>
    <submittedName>
        <fullName evidence="2">ATP-dependent DNA helicase RecG</fullName>
    </submittedName>
</protein>
<organism evidence="2">
    <name type="scientific">Candidatus Kentrum sp. DK</name>
    <dbReference type="NCBI Taxonomy" id="2126562"/>
    <lineage>
        <taxon>Bacteria</taxon>
        <taxon>Pseudomonadati</taxon>
        <taxon>Pseudomonadota</taxon>
        <taxon>Gammaproteobacteria</taxon>
        <taxon>Candidatus Kentrum</taxon>
    </lineage>
</organism>
<dbReference type="InterPro" id="IPR007421">
    <property type="entry name" value="Schlafen_AlbA_2_dom"/>
</dbReference>
<keyword evidence="2" id="KW-0347">Helicase</keyword>